<dbReference type="InterPro" id="IPR025516">
    <property type="entry name" value="DUF4404"/>
</dbReference>
<proteinExistence type="predicted"/>
<evidence type="ECO:0008006" key="3">
    <source>
        <dbReference type="Google" id="ProtNLM"/>
    </source>
</evidence>
<dbReference type="EMBL" id="LT629736">
    <property type="protein sequence ID" value="SDS46279.1"/>
    <property type="molecule type" value="Genomic_DNA"/>
</dbReference>
<protein>
    <recommendedName>
        <fullName evidence="3">Chromosome partitioning protein ParA</fullName>
    </recommendedName>
</protein>
<evidence type="ECO:0000313" key="1">
    <source>
        <dbReference type="EMBL" id="SDS46279.1"/>
    </source>
</evidence>
<gene>
    <name evidence="1" type="ORF">SAMN05216421_1572</name>
</gene>
<dbReference type="RefSeq" id="WP_093392862.1">
    <property type="nucleotide sequence ID" value="NZ_LT629736.1"/>
</dbReference>
<evidence type="ECO:0000313" key="2">
    <source>
        <dbReference type="Proteomes" id="UP000243207"/>
    </source>
</evidence>
<dbReference type="OrthoDB" id="4335607at2"/>
<accession>A0A1H1SFW3</accession>
<name>A0A1H1SFW3_9GAMM</name>
<keyword evidence="2" id="KW-1185">Reference proteome</keyword>
<dbReference type="STRING" id="487184.SAMN05216421_1572"/>
<sequence length="92" mass="10208">MPANRLKVQLEHLQETLNDGEAPLTPEERESLQELATNLEARVIAMEAQEEAESDPTLVDGVNLMVERFEVSHPRVAGTLRSVMQTLVDIGV</sequence>
<reference evidence="2" key="1">
    <citation type="submission" date="2016-10" db="EMBL/GenBank/DDBJ databases">
        <authorList>
            <person name="Varghese N."/>
            <person name="Submissions S."/>
        </authorList>
    </citation>
    <scope>NUCLEOTIDE SEQUENCE [LARGE SCALE GENOMIC DNA]</scope>
    <source>
        <strain evidence="2">NRRL B-51270</strain>
    </source>
</reference>
<dbReference type="AlphaFoldDB" id="A0A1H1SFW3"/>
<dbReference type="Pfam" id="PF14357">
    <property type="entry name" value="DUF4404"/>
    <property type="match status" value="1"/>
</dbReference>
<dbReference type="Proteomes" id="UP000243207">
    <property type="component" value="Chromosome I"/>
</dbReference>
<organism evidence="1 2">
    <name type="scientific">Halopseudomonas xinjiangensis</name>
    <dbReference type="NCBI Taxonomy" id="487184"/>
    <lineage>
        <taxon>Bacteria</taxon>
        <taxon>Pseudomonadati</taxon>
        <taxon>Pseudomonadota</taxon>
        <taxon>Gammaproteobacteria</taxon>
        <taxon>Pseudomonadales</taxon>
        <taxon>Pseudomonadaceae</taxon>
        <taxon>Halopseudomonas</taxon>
    </lineage>
</organism>